<dbReference type="AlphaFoldDB" id="A0A445D6Y2"/>
<accession>A0A445D6Y2</accession>
<evidence type="ECO:0000313" key="1">
    <source>
        <dbReference type="EMBL" id="RYR58760.1"/>
    </source>
</evidence>
<protein>
    <recommendedName>
        <fullName evidence="3">Pentatricopeptide repeat-containing protein</fullName>
    </recommendedName>
</protein>
<evidence type="ECO:0008006" key="3">
    <source>
        <dbReference type="Google" id="ProtNLM"/>
    </source>
</evidence>
<reference evidence="1 2" key="1">
    <citation type="submission" date="2019-01" db="EMBL/GenBank/DDBJ databases">
        <title>Sequencing of cultivated peanut Arachis hypogaea provides insights into genome evolution and oil improvement.</title>
        <authorList>
            <person name="Chen X."/>
        </authorList>
    </citation>
    <scope>NUCLEOTIDE SEQUENCE [LARGE SCALE GENOMIC DNA]</scope>
    <source>
        <strain evidence="2">cv. Fuhuasheng</strain>
        <tissue evidence="1">Leaves</tissue>
    </source>
</reference>
<dbReference type="EMBL" id="SDMP01000005">
    <property type="protein sequence ID" value="RYR58760.1"/>
    <property type="molecule type" value="Genomic_DNA"/>
</dbReference>
<keyword evidence="2" id="KW-1185">Reference proteome</keyword>
<comment type="caution">
    <text evidence="1">The sequence shown here is derived from an EMBL/GenBank/DDBJ whole genome shotgun (WGS) entry which is preliminary data.</text>
</comment>
<dbReference type="Gene3D" id="1.25.40.10">
    <property type="entry name" value="Tetratricopeptide repeat domain"/>
    <property type="match status" value="1"/>
</dbReference>
<name>A0A445D6Y2_ARAHY</name>
<proteinExistence type="predicted"/>
<sequence>MKMLDKHLEPDIVTQINMVGCYGKAGMVEGIKPCKSLFKAIIDGYQVCNRKDLAELVSREMKITFNLEENNEVESKIESENGSDCD</sequence>
<evidence type="ECO:0000313" key="2">
    <source>
        <dbReference type="Proteomes" id="UP000289738"/>
    </source>
</evidence>
<dbReference type="InterPro" id="IPR011990">
    <property type="entry name" value="TPR-like_helical_dom_sf"/>
</dbReference>
<dbReference type="Proteomes" id="UP000289738">
    <property type="component" value="Chromosome A05"/>
</dbReference>
<organism evidence="1 2">
    <name type="scientific">Arachis hypogaea</name>
    <name type="common">Peanut</name>
    <dbReference type="NCBI Taxonomy" id="3818"/>
    <lineage>
        <taxon>Eukaryota</taxon>
        <taxon>Viridiplantae</taxon>
        <taxon>Streptophyta</taxon>
        <taxon>Embryophyta</taxon>
        <taxon>Tracheophyta</taxon>
        <taxon>Spermatophyta</taxon>
        <taxon>Magnoliopsida</taxon>
        <taxon>eudicotyledons</taxon>
        <taxon>Gunneridae</taxon>
        <taxon>Pentapetalae</taxon>
        <taxon>rosids</taxon>
        <taxon>fabids</taxon>
        <taxon>Fabales</taxon>
        <taxon>Fabaceae</taxon>
        <taxon>Papilionoideae</taxon>
        <taxon>50 kb inversion clade</taxon>
        <taxon>dalbergioids sensu lato</taxon>
        <taxon>Dalbergieae</taxon>
        <taxon>Pterocarpus clade</taxon>
        <taxon>Arachis</taxon>
    </lineage>
</organism>
<gene>
    <name evidence="1" type="ORF">Ahy_A05g024636</name>
</gene>